<organism evidence="3 4">
    <name type="scientific">Trypanosoma cruzi</name>
    <dbReference type="NCBI Taxonomy" id="5693"/>
    <lineage>
        <taxon>Eukaryota</taxon>
        <taxon>Discoba</taxon>
        <taxon>Euglenozoa</taxon>
        <taxon>Kinetoplastea</taxon>
        <taxon>Metakinetoplastina</taxon>
        <taxon>Trypanosomatida</taxon>
        <taxon>Trypanosomatidae</taxon>
        <taxon>Trypanosoma</taxon>
        <taxon>Schizotrypanum</taxon>
    </lineage>
</organism>
<sequence length="232" mass="26139">MSVESGISAGDGGEEKPDSGHLLSWEEYRAQYVMRQRLRYQMQREASDNMVNSTPPAPPATAARAAPPQEEWQQRREQAQHPAEEQRGDGALANVWGRIELRPGDFINAARVMGRVILAAFLVFRTVSLYYVFLTLMTYLGWLAVRFAFASIRIERENVAGARGASHATAARGRRSHLPHQHQRISLPRKTLYIITRCITSFLLSFSPTYSVEQLEAELLEDGIIGPHPHQD</sequence>
<evidence type="ECO:0000256" key="2">
    <source>
        <dbReference type="SAM" id="Phobius"/>
    </source>
</evidence>
<dbReference type="AlphaFoldDB" id="A0A2V2UU64"/>
<feature type="compositionally biased region" description="Basic and acidic residues" evidence="1">
    <location>
        <begin position="72"/>
        <end position="87"/>
    </location>
</feature>
<dbReference type="OrthoDB" id="267464at2759"/>
<feature type="region of interest" description="Disordered" evidence="1">
    <location>
        <begin position="1"/>
        <end position="22"/>
    </location>
</feature>
<protein>
    <submittedName>
        <fullName evidence="3">Uncharacterized protein</fullName>
    </submittedName>
</protein>
<comment type="caution">
    <text evidence="3">The sequence shown here is derived from an EMBL/GenBank/DDBJ whole genome shotgun (WGS) entry which is preliminary data.</text>
</comment>
<name>A0A2V2UU64_TRYCR</name>
<feature type="compositionally biased region" description="Basic and acidic residues" evidence="1">
    <location>
        <begin position="13"/>
        <end position="22"/>
    </location>
</feature>
<dbReference type="VEuPathDB" id="TriTrypDB:TcCLB.506315.60"/>
<gene>
    <name evidence="3" type="ORF">C4B63_83g63</name>
</gene>
<feature type="region of interest" description="Disordered" evidence="1">
    <location>
        <begin position="44"/>
        <end position="87"/>
    </location>
</feature>
<feature type="compositionally biased region" description="Low complexity" evidence="1">
    <location>
        <begin position="60"/>
        <end position="71"/>
    </location>
</feature>
<dbReference type="VEuPathDB" id="TriTrypDB:C3747_176g53"/>
<evidence type="ECO:0000256" key="1">
    <source>
        <dbReference type="SAM" id="MobiDB-lite"/>
    </source>
</evidence>
<dbReference type="VEuPathDB" id="TriTrypDB:Tc_MARK_1134"/>
<dbReference type="VEuPathDB" id="TriTrypDB:TcBrA4_0116710"/>
<proteinExistence type="predicted"/>
<evidence type="ECO:0000313" key="3">
    <source>
        <dbReference type="EMBL" id="PWU87887.1"/>
    </source>
</evidence>
<accession>A0A2V2UU64</accession>
<keyword evidence="2" id="KW-1133">Transmembrane helix</keyword>
<keyword evidence="2" id="KW-0472">Membrane</keyword>
<dbReference type="VEuPathDB" id="TriTrypDB:ECC02_006170"/>
<dbReference type="VEuPathDB" id="TriTrypDB:TCSYLVIO_002419"/>
<evidence type="ECO:0000313" key="4">
    <source>
        <dbReference type="Proteomes" id="UP000246121"/>
    </source>
</evidence>
<dbReference type="VEuPathDB" id="TriTrypDB:TCDM_14154"/>
<dbReference type="VEuPathDB" id="TriTrypDB:C4B63_83g63"/>
<feature type="transmembrane region" description="Helical" evidence="2">
    <location>
        <begin position="130"/>
        <end position="149"/>
    </location>
</feature>
<dbReference type="VEuPathDB" id="TriTrypDB:BCY84_21735"/>
<dbReference type="VEuPathDB" id="TriTrypDB:TcCL_ESM06448"/>
<keyword evidence="2" id="KW-0812">Transmembrane</keyword>
<reference evidence="3 4" key="1">
    <citation type="journal article" date="2018" name="Microb. Genom.">
        <title>Expanding an expanded genome: long-read sequencing of Trypanosoma cruzi.</title>
        <authorList>
            <person name="Berna L."/>
            <person name="Rodriguez M."/>
            <person name="Chiribao M.L."/>
            <person name="Parodi-Talice A."/>
            <person name="Pita S."/>
            <person name="Rijo G."/>
            <person name="Alvarez-Valin F."/>
            <person name="Robello C."/>
        </authorList>
    </citation>
    <scope>NUCLEOTIDE SEQUENCE [LARGE SCALE GENOMIC DNA]</scope>
    <source>
        <strain evidence="3 4">Dm28c</strain>
    </source>
</reference>
<dbReference type="VEuPathDB" id="TriTrypDB:TcCLB.506739.160"/>
<dbReference type="VEuPathDB" id="TriTrypDB:TcG_02511"/>
<dbReference type="EMBL" id="PRFA01000083">
    <property type="protein sequence ID" value="PWU87887.1"/>
    <property type="molecule type" value="Genomic_DNA"/>
</dbReference>
<dbReference type="Proteomes" id="UP000246121">
    <property type="component" value="Unassembled WGS sequence"/>
</dbReference>